<comment type="caution">
    <text evidence="1">The sequence shown here is derived from an EMBL/GenBank/DDBJ whole genome shotgun (WGS) entry which is preliminary data.</text>
</comment>
<dbReference type="EMBL" id="MU276429">
    <property type="protein sequence ID" value="KAI0038716.1"/>
    <property type="molecule type" value="Genomic_DNA"/>
</dbReference>
<evidence type="ECO:0000313" key="2">
    <source>
        <dbReference type="Proteomes" id="UP000814033"/>
    </source>
</evidence>
<sequence>LQVYTDGSASTDTLGHSHAGAGVFWGPGHPLNLAARVPGSQTNNRGELYAVLRAVSSVPCNRPLQIFCDSTYVIHTLCHWVAVLEATGWHCANADLIRPCVELLKGRCARVVFSWVKGHSGNDSHDCADRLAAAGS</sequence>
<feature type="non-terminal residue" evidence="1">
    <location>
        <position position="136"/>
    </location>
</feature>
<keyword evidence="2" id="KW-1185">Reference proteome</keyword>
<name>A0ACB8R577_9AGAM</name>
<feature type="non-terminal residue" evidence="1">
    <location>
        <position position="1"/>
    </location>
</feature>
<accession>A0ACB8R577</accession>
<reference evidence="1" key="1">
    <citation type="submission" date="2021-02" db="EMBL/GenBank/DDBJ databases">
        <authorList>
            <consortium name="DOE Joint Genome Institute"/>
            <person name="Ahrendt S."/>
            <person name="Looney B.P."/>
            <person name="Miyauchi S."/>
            <person name="Morin E."/>
            <person name="Drula E."/>
            <person name="Courty P.E."/>
            <person name="Chicoki N."/>
            <person name="Fauchery L."/>
            <person name="Kohler A."/>
            <person name="Kuo A."/>
            <person name="Labutti K."/>
            <person name="Pangilinan J."/>
            <person name="Lipzen A."/>
            <person name="Riley R."/>
            <person name="Andreopoulos W."/>
            <person name="He G."/>
            <person name="Johnson J."/>
            <person name="Barry K.W."/>
            <person name="Grigoriev I.V."/>
            <person name="Nagy L."/>
            <person name="Hibbett D."/>
            <person name="Henrissat B."/>
            <person name="Matheny P.B."/>
            <person name="Labbe J."/>
            <person name="Martin F."/>
        </authorList>
    </citation>
    <scope>NUCLEOTIDE SEQUENCE</scope>
    <source>
        <strain evidence="1">FP105234-sp</strain>
    </source>
</reference>
<reference evidence="1" key="2">
    <citation type="journal article" date="2022" name="New Phytol.">
        <title>Evolutionary transition to the ectomycorrhizal habit in the genomes of a hyperdiverse lineage of mushroom-forming fungi.</title>
        <authorList>
            <person name="Looney B."/>
            <person name="Miyauchi S."/>
            <person name="Morin E."/>
            <person name="Drula E."/>
            <person name="Courty P.E."/>
            <person name="Kohler A."/>
            <person name="Kuo A."/>
            <person name="LaButti K."/>
            <person name="Pangilinan J."/>
            <person name="Lipzen A."/>
            <person name="Riley R."/>
            <person name="Andreopoulos W."/>
            <person name="He G."/>
            <person name="Johnson J."/>
            <person name="Nolan M."/>
            <person name="Tritt A."/>
            <person name="Barry K.W."/>
            <person name="Grigoriev I.V."/>
            <person name="Nagy L.G."/>
            <person name="Hibbett D."/>
            <person name="Henrissat B."/>
            <person name="Matheny P.B."/>
            <person name="Labbe J."/>
            <person name="Martin F.M."/>
        </authorList>
    </citation>
    <scope>NUCLEOTIDE SEQUENCE</scope>
    <source>
        <strain evidence="1">FP105234-sp</strain>
    </source>
</reference>
<protein>
    <submittedName>
        <fullName evidence="1">Ribonuclease H-like protein</fullName>
    </submittedName>
</protein>
<proteinExistence type="predicted"/>
<organism evidence="1 2">
    <name type="scientific">Auriscalpium vulgare</name>
    <dbReference type="NCBI Taxonomy" id="40419"/>
    <lineage>
        <taxon>Eukaryota</taxon>
        <taxon>Fungi</taxon>
        <taxon>Dikarya</taxon>
        <taxon>Basidiomycota</taxon>
        <taxon>Agaricomycotina</taxon>
        <taxon>Agaricomycetes</taxon>
        <taxon>Russulales</taxon>
        <taxon>Auriscalpiaceae</taxon>
        <taxon>Auriscalpium</taxon>
    </lineage>
</organism>
<dbReference type="Proteomes" id="UP000814033">
    <property type="component" value="Unassembled WGS sequence"/>
</dbReference>
<evidence type="ECO:0000313" key="1">
    <source>
        <dbReference type="EMBL" id="KAI0038716.1"/>
    </source>
</evidence>
<gene>
    <name evidence="1" type="ORF">FA95DRAFT_1465103</name>
</gene>